<keyword evidence="10" id="KW-1185">Reference proteome</keyword>
<dbReference type="Gene3D" id="3.90.640.10">
    <property type="entry name" value="Actin, Chain A, domain 4"/>
    <property type="match status" value="1"/>
</dbReference>
<evidence type="ECO:0000256" key="1">
    <source>
        <dbReference type="ARBA" id="ARBA00022574"/>
    </source>
</evidence>
<keyword evidence="8" id="KW-0812">Transmembrane</keyword>
<dbReference type="CDD" id="cd00200">
    <property type="entry name" value="WD40"/>
    <property type="match status" value="1"/>
</dbReference>
<dbReference type="InterPro" id="IPR019775">
    <property type="entry name" value="WD40_repeat_CS"/>
</dbReference>
<dbReference type="PANTHER" id="PTHR13831:SF0">
    <property type="entry name" value="PROTEIN HIRA"/>
    <property type="match status" value="1"/>
</dbReference>
<dbReference type="PROSITE" id="PS50294">
    <property type="entry name" value="WD_REPEATS_REGION"/>
    <property type="match status" value="6"/>
</dbReference>
<dbReference type="SMART" id="SM00320">
    <property type="entry name" value="WD40"/>
    <property type="match status" value="7"/>
</dbReference>
<dbReference type="Proteomes" id="UP001501444">
    <property type="component" value="Unassembled WGS sequence"/>
</dbReference>
<dbReference type="Pfam" id="PF00012">
    <property type="entry name" value="HSP70"/>
    <property type="match status" value="1"/>
</dbReference>
<feature type="repeat" description="WD" evidence="6">
    <location>
        <begin position="674"/>
        <end position="708"/>
    </location>
</feature>
<evidence type="ECO:0000313" key="10">
    <source>
        <dbReference type="Proteomes" id="UP001501444"/>
    </source>
</evidence>
<feature type="repeat" description="WD" evidence="6">
    <location>
        <begin position="584"/>
        <end position="617"/>
    </location>
</feature>
<dbReference type="PROSITE" id="PS00678">
    <property type="entry name" value="WD_REPEATS_1"/>
    <property type="match status" value="4"/>
</dbReference>
<evidence type="ECO:0000256" key="2">
    <source>
        <dbReference type="ARBA" id="ARBA00022737"/>
    </source>
</evidence>
<dbReference type="Pfam" id="PF00400">
    <property type="entry name" value="WD40"/>
    <property type="match status" value="7"/>
</dbReference>
<protein>
    <recommendedName>
        <fullName evidence="11">Hsp70 family protein</fullName>
    </recommendedName>
</protein>
<feature type="transmembrane region" description="Helical" evidence="8">
    <location>
        <begin position="476"/>
        <end position="497"/>
    </location>
</feature>
<keyword evidence="5" id="KW-0143">Chaperone</keyword>
<feature type="repeat" description="WD" evidence="6">
    <location>
        <begin position="810"/>
        <end position="846"/>
    </location>
</feature>
<sequence length="846" mass="87590">MVVAIIRRAGTGRVCSAETASAETRSWRRVAEIIDLLIWLWYDRAVVMLGIDFGTSSTVAVVGLADGRAVPLLFGETPLLPSAVGVTAGGELVVGRDAVRASRSRPEAFEAHPKSRIDDGEVLLGERAVPVADLIGAVLRRVHDEAVRVAGAAVDRLVLTHPAGWGARRRQTLQEAATVAGLPPAVLVAEPVAAAAYYVHVLGHVVPVGGCLVVYDFGAGTFDASVVRRTAGGFEVLAEQGIVDAGGLDVDAAIVAHLGATYGVRDPEGWHRLTAPATSADRRTLRTFWDDVRTGKEELSRTSMTTIFVPILDLDTVLGREQLDHLARPLLDRTVAATRLAVRNAGVGAEQVAAVFLVGGSSRMSLPATLLHRSLGVAPTVIEQPELIVAGGTLHLDGAAPRTAEPPLHHDELASVPHESLSLAVAEQPMPPAPALPDPSTSTPLTARSAAETIDTPQADEGGPGTAAPARGPRRLLVAAAAILAIVVVVVVIALRFEPPAAGPTATKSSGNAPTSPLASAAASAVVTPTSNLTRLATLTDHKGAVESVAFSPDGKTMATAGDDNTVMVWNVADPAAPVRIATLTEHKDTVAAVAFSRDGKNMATASFDGTVMVWNMGNPAAPAHIATLTDHVHWVYSVAFSSDGKTMATAGGDFSVMVWKMTNPAAPARIATLTDYSDAALSVAFSPDGKTMATAGGAGNTVKMWNMADPAAPARVATLTDHKSRVRSVAFSPVGKIMATAGGDDTVLVWNVTDPAAPARIATLTDHKGEVYSVAFSSDGKTMATAGADHTVLVWNMTDPAAPSRIATLTDRASAVNSVAFSPVSKTMATAGGDHTAIVWRLPAT</sequence>
<gene>
    <name evidence="9" type="ORF">GCM10010170_030560</name>
</gene>
<keyword evidence="3" id="KW-0547">Nucleotide-binding</keyword>
<dbReference type="PRINTS" id="PR00301">
    <property type="entry name" value="HEATSHOCK70"/>
</dbReference>
<evidence type="ECO:0000256" key="3">
    <source>
        <dbReference type="ARBA" id="ARBA00022741"/>
    </source>
</evidence>
<dbReference type="PROSITE" id="PS50082">
    <property type="entry name" value="WD_REPEATS_2"/>
    <property type="match status" value="7"/>
</dbReference>
<feature type="repeat" description="WD" evidence="6">
    <location>
        <begin position="539"/>
        <end position="572"/>
    </location>
</feature>
<evidence type="ECO:0000256" key="5">
    <source>
        <dbReference type="ARBA" id="ARBA00023186"/>
    </source>
</evidence>
<dbReference type="PANTHER" id="PTHR13831">
    <property type="entry name" value="MEMBER OF THE HIR1 FAMILY OF WD-REPEAT PROTEINS"/>
    <property type="match status" value="1"/>
</dbReference>
<dbReference type="InterPro" id="IPR036322">
    <property type="entry name" value="WD40_repeat_dom_sf"/>
</dbReference>
<dbReference type="InterPro" id="IPR043129">
    <property type="entry name" value="ATPase_NBD"/>
</dbReference>
<dbReference type="InterPro" id="IPR031120">
    <property type="entry name" value="HIR1-like"/>
</dbReference>
<organism evidence="9 10">
    <name type="scientific">Dactylosporangium salmoneum</name>
    <dbReference type="NCBI Taxonomy" id="53361"/>
    <lineage>
        <taxon>Bacteria</taxon>
        <taxon>Bacillati</taxon>
        <taxon>Actinomycetota</taxon>
        <taxon>Actinomycetes</taxon>
        <taxon>Micromonosporales</taxon>
        <taxon>Micromonosporaceae</taxon>
        <taxon>Dactylosporangium</taxon>
    </lineage>
</organism>
<dbReference type="InterPro" id="IPR001680">
    <property type="entry name" value="WD40_rpt"/>
</dbReference>
<evidence type="ECO:0000256" key="8">
    <source>
        <dbReference type="SAM" id="Phobius"/>
    </source>
</evidence>
<dbReference type="Gene3D" id="3.30.420.40">
    <property type="match status" value="2"/>
</dbReference>
<dbReference type="SUPFAM" id="SSF53067">
    <property type="entry name" value="Actin-like ATPase domain"/>
    <property type="match status" value="2"/>
</dbReference>
<proteinExistence type="predicted"/>
<feature type="repeat" description="WD" evidence="6">
    <location>
        <begin position="720"/>
        <end position="761"/>
    </location>
</feature>
<reference evidence="10" key="1">
    <citation type="journal article" date="2019" name="Int. J. Syst. Evol. Microbiol.">
        <title>The Global Catalogue of Microorganisms (GCM) 10K type strain sequencing project: providing services to taxonomists for standard genome sequencing and annotation.</title>
        <authorList>
            <consortium name="The Broad Institute Genomics Platform"/>
            <consortium name="The Broad Institute Genome Sequencing Center for Infectious Disease"/>
            <person name="Wu L."/>
            <person name="Ma J."/>
        </authorList>
    </citation>
    <scope>NUCLEOTIDE SEQUENCE [LARGE SCALE GENOMIC DNA]</scope>
    <source>
        <strain evidence="10">JCM 3272</strain>
    </source>
</reference>
<evidence type="ECO:0000256" key="7">
    <source>
        <dbReference type="SAM" id="MobiDB-lite"/>
    </source>
</evidence>
<dbReference type="InterPro" id="IPR013126">
    <property type="entry name" value="Hsp_70_fam"/>
</dbReference>
<keyword evidence="1 6" id="KW-0853">WD repeat</keyword>
<keyword evidence="2" id="KW-0677">Repeat</keyword>
<evidence type="ECO:0000256" key="4">
    <source>
        <dbReference type="ARBA" id="ARBA00022840"/>
    </source>
</evidence>
<name>A0ABP5T5Z3_9ACTN</name>
<comment type="caution">
    <text evidence="9">The sequence shown here is derived from an EMBL/GenBank/DDBJ whole genome shotgun (WGS) entry which is preliminary data.</text>
</comment>
<feature type="repeat" description="WD" evidence="6">
    <location>
        <begin position="629"/>
        <end position="670"/>
    </location>
</feature>
<feature type="compositionally biased region" description="Low complexity" evidence="7">
    <location>
        <begin position="438"/>
        <end position="447"/>
    </location>
</feature>
<feature type="repeat" description="WD" evidence="6">
    <location>
        <begin position="765"/>
        <end position="806"/>
    </location>
</feature>
<dbReference type="InterPro" id="IPR015943">
    <property type="entry name" value="WD40/YVTN_repeat-like_dom_sf"/>
</dbReference>
<evidence type="ECO:0008006" key="11">
    <source>
        <dbReference type="Google" id="ProtNLM"/>
    </source>
</evidence>
<dbReference type="EMBL" id="BAAARV010000024">
    <property type="protein sequence ID" value="GAA2344821.1"/>
    <property type="molecule type" value="Genomic_DNA"/>
</dbReference>
<keyword evidence="4" id="KW-0067">ATP-binding</keyword>
<keyword evidence="8" id="KW-1133">Transmembrane helix</keyword>
<dbReference type="Gene3D" id="2.130.10.10">
    <property type="entry name" value="YVTN repeat-like/Quinoprotein amine dehydrogenase"/>
    <property type="match status" value="3"/>
</dbReference>
<accession>A0ABP5T5Z3</accession>
<evidence type="ECO:0000256" key="6">
    <source>
        <dbReference type="PROSITE-ProRule" id="PRU00221"/>
    </source>
</evidence>
<keyword evidence="8" id="KW-0472">Membrane</keyword>
<evidence type="ECO:0000313" key="9">
    <source>
        <dbReference type="EMBL" id="GAA2344821.1"/>
    </source>
</evidence>
<dbReference type="SUPFAM" id="SSF50978">
    <property type="entry name" value="WD40 repeat-like"/>
    <property type="match status" value="1"/>
</dbReference>
<feature type="region of interest" description="Disordered" evidence="7">
    <location>
        <begin position="429"/>
        <end position="448"/>
    </location>
</feature>